<evidence type="ECO:0000256" key="4">
    <source>
        <dbReference type="ARBA" id="ARBA00004752"/>
    </source>
</evidence>
<dbReference type="AlphaFoldDB" id="A0A381NJA4"/>
<evidence type="ECO:0000259" key="17">
    <source>
        <dbReference type="PROSITE" id="PS51387"/>
    </source>
</evidence>
<dbReference type="GO" id="GO:0071555">
    <property type="term" value="P:cell wall organization"/>
    <property type="evidence" value="ECO:0007669"/>
    <property type="project" value="UniProtKB-KW"/>
</dbReference>
<dbReference type="InterPro" id="IPR016166">
    <property type="entry name" value="FAD-bd_PCMH"/>
</dbReference>
<dbReference type="EMBL" id="UINC01000399">
    <property type="protein sequence ID" value="SUZ54635.1"/>
    <property type="molecule type" value="Genomic_DNA"/>
</dbReference>
<dbReference type="PROSITE" id="PS51387">
    <property type="entry name" value="FAD_PCMH"/>
    <property type="match status" value="1"/>
</dbReference>
<evidence type="ECO:0000256" key="12">
    <source>
        <dbReference type="ARBA" id="ARBA00022984"/>
    </source>
</evidence>
<reference evidence="18" key="1">
    <citation type="submission" date="2018-05" db="EMBL/GenBank/DDBJ databases">
        <authorList>
            <person name="Lanie J.A."/>
            <person name="Ng W.-L."/>
            <person name="Kazmierczak K.M."/>
            <person name="Andrzejewski T.M."/>
            <person name="Davidsen T.M."/>
            <person name="Wayne K.J."/>
            <person name="Tettelin H."/>
            <person name="Glass J.I."/>
            <person name="Rusch D."/>
            <person name="Podicherti R."/>
            <person name="Tsui H.-C.T."/>
            <person name="Winkler M.E."/>
        </authorList>
    </citation>
    <scope>NUCLEOTIDE SEQUENCE</scope>
</reference>
<keyword evidence="6" id="KW-0963">Cytoplasm</keyword>
<evidence type="ECO:0000256" key="8">
    <source>
        <dbReference type="ARBA" id="ARBA00022630"/>
    </source>
</evidence>
<evidence type="ECO:0000256" key="9">
    <source>
        <dbReference type="ARBA" id="ARBA00022827"/>
    </source>
</evidence>
<dbReference type="Gene3D" id="3.30.43.10">
    <property type="entry name" value="Uridine Diphospho-n-acetylenolpyruvylglucosamine Reductase, domain 2"/>
    <property type="match status" value="1"/>
</dbReference>
<dbReference type="GO" id="GO:0051301">
    <property type="term" value="P:cell division"/>
    <property type="evidence" value="ECO:0007669"/>
    <property type="project" value="UniProtKB-KW"/>
</dbReference>
<dbReference type="GO" id="GO:0071949">
    <property type="term" value="F:FAD binding"/>
    <property type="evidence" value="ECO:0007669"/>
    <property type="project" value="InterPro"/>
</dbReference>
<dbReference type="Gene3D" id="3.30.465.10">
    <property type="match status" value="1"/>
</dbReference>
<evidence type="ECO:0000256" key="7">
    <source>
        <dbReference type="ARBA" id="ARBA00022618"/>
    </source>
</evidence>
<comment type="pathway">
    <text evidence="4">Cell wall biogenesis; peptidoglycan biosynthesis.</text>
</comment>
<evidence type="ECO:0000256" key="2">
    <source>
        <dbReference type="ARBA" id="ARBA00003921"/>
    </source>
</evidence>
<keyword evidence="13" id="KW-0560">Oxidoreductase</keyword>
<comment type="subcellular location">
    <subcellularLocation>
        <location evidence="3">Cytoplasm</location>
    </subcellularLocation>
</comment>
<dbReference type="EC" id="1.3.1.98" evidence="5"/>
<feature type="domain" description="FAD-binding PCMH-type" evidence="17">
    <location>
        <begin position="14"/>
        <end position="181"/>
    </location>
</feature>
<protein>
    <recommendedName>
        <fullName evidence="5">UDP-N-acetylmuramate dehydrogenase</fullName>
        <ecNumber evidence="5">1.3.1.98</ecNumber>
    </recommendedName>
</protein>
<dbReference type="GO" id="GO:0009252">
    <property type="term" value="P:peptidoglycan biosynthetic process"/>
    <property type="evidence" value="ECO:0007669"/>
    <property type="project" value="UniProtKB-UniPathway"/>
</dbReference>
<dbReference type="InterPro" id="IPR003170">
    <property type="entry name" value="MurB"/>
</dbReference>
<dbReference type="InterPro" id="IPR036635">
    <property type="entry name" value="MurB_C_sf"/>
</dbReference>
<dbReference type="GO" id="GO:0005829">
    <property type="term" value="C:cytosol"/>
    <property type="evidence" value="ECO:0007669"/>
    <property type="project" value="TreeGrafter"/>
</dbReference>
<comment type="function">
    <text evidence="2">Cell wall formation.</text>
</comment>
<evidence type="ECO:0000256" key="13">
    <source>
        <dbReference type="ARBA" id="ARBA00023002"/>
    </source>
</evidence>
<comment type="catalytic activity">
    <reaction evidence="16">
        <text>UDP-N-acetyl-alpha-D-muramate + NADP(+) = UDP-N-acetyl-3-O-(1-carboxyvinyl)-alpha-D-glucosamine + NADPH + H(+)</text>
        <dbReference type="Rhea" id="RHEA:12248"/>
        <dbReference type="ChEBI" id="CHEBI:15378"/>
        <dbReference type="ChEBI" id="CHEBI:57783"/>
        <dbReference type="ChEBI" id="CHEBI:58349"/>
        <dbReference type="ChEBI" id="CHEBI:68483"/>
        <dbReference type="ChEBI" id="CHEBI:70757"/>
        <dbReference type="EC" id="1.3.1.98"/>
    </reaction>
</comment>
<dbReference type="PANTHER" id="PTHR21071">
    <property type="entry name" value="UDP-N-ACETYLENOLPYRUVOYLGLUCOSAMINE REDUCTASE"/>
    <property type="match status" value="1"/>
</dbReference>
<dbReference type="SUPFAM" id="SSF56194">
    <property type="entry name" value="Uridine diphospho-N-Acetylenolpyruvylglucosamine reductase, MurB, C-terminal domain"/>
    <property type="match status" value="1"/>
</dbReference>
<evidence type="ECO:0000256" key="6">
    <source>
        <dbReference type="ARBA" id="ARBA00022490"/>
    </source>
</evidence>
<evidence type="ECO:0000256" key="5">
    <source>
        <dbReference type="ARBA" id="ARBA00012518"/>
    </source>
</evidence>
<keyword evidence="7" id="KW-0132">Cell division</keyword>
<evidence type="ECO:0000256" key="11">
    <source>
        <dbReference type="ARBA" id="ARBA00022960"/>
    </source>
</evidence>
<evidence type="ECO:0000256" key="1">
    <source>
        <dbReference type="ARBA" id="ARBA00001974"/>
    </source>
</evidence>
<dbReference type="HAMAP" id="MF_00037">
    <property type="entry name" value="MurB"/>
    <property type="match status" value="1"/>
</dbReference>
<gene>
    <name evidence="18" type="ORF">METZ01_LOCUS7489</name>
</gene>
<dbReference type="UniPathway" id="UPA00219"/>
<evidence type="ECO:0000256" key="14">
    <source>
        <dbReference type="ARBA" id="ARBA00023306"/>
    </source>
</evidence>
<evidence type="ECO:0000256" key="15">
    <source>
        <dbReference type="ARBA" id="ARBA00023316"/>
    </source>
</evidence>
<keyword evidence="10" id="KW-0521">NADP</keyword>
<dbReference type="PANTHER" id="PTHR21071:SF4">
    <property type="entry name" value="UDP-N-ACETYLENOLPYRUVOYLGLUCOSAMINE REDUCTASE"/>
    <property type="match status" value="1"/>
</dbReference>
<dbReference type="Pfam" id="PF02873">
    <property type="entry name" value="MurB_C"/>
    <property type="match status" value="1"/>
</dbReference>
<evidence type="ECO:0000256" key="10">
    <source>
        <dbReference type="ARBA" id="ARBA00022857"/>
    </source>
</evidence>
<keyword evidence="15" id="KW-0961">Cell wall biogenesis/degradation</keyword>
<keyword evidence="8" id="KW-0285">Flavoprotein</keyword>
<proteinExistence type="inferred from homology"/>
<dbReference type="GO" id="GO:0008762">
    <property type="term" value="F:UDP-N-acetylmuramate dehydrogenase activity"/>
    <property type="evidence" value="ECO:0007669"/>
    <property type="project" value="UniProtKB-EC"/>
</dbReference>
<comment type="cofactor">
    <cofactor evidence="1">
        <name>FAD</name>
        <dbReference type="ChEBI" id="CHEBI:57692"/>
    </cofactor>
</comment>
<dbReference type="InterPro" id="IPR036318">
    <property type="entry name" value="FAD-bd_PCMH-like_sf"/>
</dbReference>
<keyword evidence="14" id="KW-0131">Cell cycle</keyword>
<dbReference type="GO" id="GO:0008360">
    <property type="term" value="P:regulation of cell shape"/>
    <property type="evidence" value="ECO:0007669"/>
    <property type="project" value="UniProtKB-KW"/>
</dbReference>
<keyword evidence="11" id="KW-0133">Cell shape</keyword>
<dbReference type="NCBIfam" id="TIGR00179">
    <property type="entry name" value="murB"/>
    <property type="match status" value="1"/>
</dbReference>
<dbReference type="InterPro" id="IPR011601">
    <property type="entry name" value="MurB_C"/>
</dbReference>
<sequence length="331" mass="36360">VTNASLTRANSFGLESTAEELIDVSSVEELLESLTHSPSATILGEGSNVVLHRYVPGPVIRIRIRGISTKRIGESAYHIRVGAGERWNELVRSLLGQGIRGLENLSLIPGSVGAAPYQNIGAYGRELGSMVESVEVVDRAERAVKTLTAAECEFRYRDSVFKSGSPERYVITYVNIRTGDQAIERSYPDIDAELRKLGCDCPNPIHVANAVTRVRRRKLPDPRVFGNVGSFFKNPLLSVNDYEVLRGKCEIQGFEEGELMKVSAARLIEASGWKGCSRGAVAVWRRQPLVLINTGGATAIDVFGLADRIVDDVHQRYGVILEREPVEMGRP</sequence>
<keyword evidence="9" id="KW-0274">FAD</keyword>
<evidence type="ECO:0000313" key="18">
    <source>
        <dbReference type="EMBL" id="SUZ54635.1"/>
    </source>
</evidence>
<dbReference type="Pfam" id="PF01565">
    <property type="entry name" value="FAD_binding_4"/>
    <property type="match status" value="1"/>
</dbReference>
<dbReference type="NCBIfam" id="NF000755">
    <property type="entry name" value="PRK00046.1"/>
    <property type="match status" value="1"/>
</dbReference>
<evidence type="ECO:0000256" key="3">
    <source>
        <dbReference type="ARBA" id="ARBA00004496"/>
    </source>
</evidence>
<dbReference type="InterPro" id="IPR016169">
    <property type="entry name" value="FAD-bd_PCMH_sub2"/>
</dbReference>
<evidence type="ECO:0000256" key="16">
    <source>
        <dbReference type="ARBA" id="ARBA00048914"/>
    </source>
</evidence>
<organism evidence="18">
    <name type="scientific">marine metagenome</name>
    <dbReference type="NCBI Taxonomy" id="408172"/>
    <lineage>
        <taxon>unclassified sequences</taxon>
        <taxon>metagenomes</taxon>
        <taxon>ecological metagenomes</taxon>
    </lineage>
</organism>
<dbReference type="InterPro" id="IPR006094">
    <property type="entry name" value="Oxid_FAD_bind_N"/>
</dbReference>
<accession>A0A381NJA4</accession>
<feature type="non-terminal residue" evidence="18">
    <location>
        <position position="1"/>
    </location>
</feature>
<keyword evidence="12" id="KW-0573">Peptidoglycan synthesis</keyword>
<dbReference type="Gene3D" id="3.90.78.10">
    <property type="entry name" value="UDP-N-acetylenolpyruvoylglucosamine reductase, C-terminal domain"/>
    <property type="match status" value="1"/>
</dbReference>
<dbReference type="InterPro" id="IPR016167">
    <property type="entry name" value="FAD-bd_PCMH_sub1"/>
</dbReference>
<dbReference type="SUPFAM" id="SSF56176">
    <property type="entry name" value="FAD-binding/transporter-associated domain-like"/>
    <property type="match status" value="1"/>
</dbReference>
<name>A0A381NJA4_9ZZZZ</name>